<accession>E3MTG2</accession>
<gene>
    <name evidence="3" type="ORF">CRE_19818</name>
</gene>
<dbReference type="InParanoid" id="E3MTG2"/>
<dbReference type="CTD" id="9814980"/>
<evidence type="ECO:0000256" key="1">
    <source>
        <dbReference type="SAM" id="SignalP"/>
    </source>
</evidence>
<evidence type="ECO:0000313" key="4">
    <source>
        <dbReference type="Proteomes" id="UP000008281"/>
    </source>
</evidence>
<evidence type="ECO:0000313" key="3">
    <source>
        <dbReference type="EMBL" id="EFP08810.1"/>
    </source>
</evidence>
<organism evidence="4">
    <name type="scientific">Caenorhabditis remanei</name>
    <name type="common">Caenorhabditis vulgaris</name>
    <dbReference type="NCBI Taxonomy" id="31234"/>
    <lineage>
        <taxon>Eukaryota</taxon>
        <taxon>Metazoa</taxon>
        <taxon>Ecdysozoa</taxon>
        <taxon>Nematoda</taxon>
        <taxon>Chromadorea</taxon>
        <taxon>Rhabditida</taxon>
        <taxon>Rhabditina</taxon>
        <taxon>Rhabditomorpha</taxon>
        <taxon>Rhabditoidea</taxon>
        <taxon>Rhabditidae</taxon>
        <taxon>Peloderinae</taxon>
        <taxon>Caenorhabditis</taxon>
    </lineage>
</organism>
<feature type="domain" description="Receptor L-domain" evidence="2">
    <location>
        <begin position="217"/>
        <end position="306"/>
    </location>
</feature>
<dbReference type="OMA" id="HAKICED"/>
<dbReference type="EMBL" id="DS268476">
    <property type="protein sequence ID" value="EFP08810.1"/>
    <property type="molecule type" value="Genomic_DNA"/>
</dbReference>
<dbReference type="AlphaFoldDB" id="E3MTG2"/>
<dbReference type="Proteomes" id="UP000008281">
    <property type="component" value="Unassembled WGS sequence"/>
</dbReference>
<proteinExistence type="predicted"/>
<dbReference type="KEGG" id="crq:GCK72_020938"/>
<keyword evidence="1" id="KW-0732">Signal</keyword>
<dbReference type="FunCoup" id="E3MTG2">
    <property type="interactions" value="1079"/>
</dbReference>
<dbReference type="InterPro" id="IPR036941">
    <property type="entry name" value="Rcpt_L-dom_sf"/>
</dbReference>
<dbReference type="InterPro" id="IPR000494">
    <property type="entry name" value="Rcpt_L-dom"/>
</dbReference>
<dbReference type="HOGENOM" id="CLU_028064_2_0_1"/>
<sequence length="528" mass="60397">MLLPLFFANLLLSYCTAVTTEDLKHVLDSYDFDPKCVFNYTEVTSKTIKFFPKCVTVYGILVMNEKTDLTVSQLNVTFSTMTTLIGGIRIENTNFTDLFFLTVDKQDDFFSLYCGKYGIFIENNKYLTNARILWRMYYYGNESGAECTFQVMNNPQLDAENLCDYGYMYLYMDLKVKGNLKDCGCQGDEITESTASSYKNCAKLLRGFRLDNVIIIENLPSFSNVKLIRGGIDIKNSGVHNFSFFESLDTVKINNEGDGQKLILNLENNPLMERFAMPNLREYLNSENDGIKLANFQGNHPNFCLKIEELSFFLEQQISFLNFDTKLCEDNRTKIATINVCRFVSMSKLASDCNMIIGDLVVNPGDEEYFIKLENVIYLFGALAIQNTTLRDMNPLGGLRYIAHFNRESLNIMILAPVPFIPESLPVIQIVGNPKFEYLAFYELENIITNGNRTAIIQDNHKDLFFFDKGKCKIFGDEKSKSKSYRMHLDATGNQCGQRVEVEWLYSDGCPGLEVWITFLVFGVFFVS</sequence>
<dbReference type="GeneID" id="9814980"/>
<protein>
    <recommendedName>
        <fullName evidence="2">Receptor L-domain domain-containing protein</fullName>
    </recommendedName>
</protein>
<feature type="chain" id="PRO_5003177634" description="Receptor L-domain domain-containing protein" evidence="1">
    <location>
        <begin position="18"/>
        <end position="528"/>
    </location>
</feature>
<reference evidence="3" key="1">
    <citation type="submission" date="2007-07" db="EMBL/GenBank/DDBJ databases">
        <title>PCAP assembly of the Caenorhabditis remanei genome.</title>
        <authorList>
            <consortium name="The Caenorhabditis remanei Sequencing Consortium"/>
            <person name="Wilson R.K."/>
        </authorList>
    </citation>
    <scope>NUCLEOTIDE SEQUENCE [LARGE SCALE GENOMIC DNA]</scope>
    <source>
        <strain evidence="3">PB4641</strain>
    </source>
</reference>
<dbReference type="PANTHER" id="PTHR21662:SF14">
    <property type="entry name" value="INSULIN_EGF-RECEPTOR L DOMAIN PROTEIN-RELATED"/>
    <property type="match status" value="1"/>
</dbReference>
<name>E3MTG2_CAERE</name>
<dbReference type="Gene3D" id="3.80.20.20">
    <property type="entry name" value="Receptor L-domain"/>
    <property type="match status" value="2"/>
</dbReference>
<dbReference type="Pfam" id="PF01030">
    <property type="entry name" value="Recep_L_domain"/>
    <property type="match status" value="2"/>
</dbReference>
<dbReference type="STRING" id="31234.E3MTG2"/>
<feature type="signal peptide" evidence="1">
    <location>
        <begin position="1"/>
        <end position="17"/>
    </location>
</feature>
<dbReference type="eggNOG" id="ENOG502THWF">
    <property type="taxonomic scope" value="Eukaryota"/>
</dbReference>
<evidence type="ECO:0000259" key="2">
    <source>
        <dbReference type="Pfam" id="PF01030"/>
    </source>
</evidence>
<dbReference type="RefSeq" id="XP_003100601.2">
    <property type="nucleotide sequence ID" value="XM_003100553.2"/>
</dbReference>
<dbReference type="OrthoDB" id="5861701at2759"/>
<dbReference type="SUPFAM" id="SSF52058">
    <property type="entry name" value="L domain-like"/>
    <property type="match status" value="3"/>
</dbReference>
<dbReference type="InterPro" id="IPR053079">
    <property type="entry name" value="SPS2_domain"/>
</dbReference>
<dbReference type="PANTHER" id="PTHR21662">
    <property type="entry name" value="RECEPTOR PROTEIN-TYROSINE KINASE"/>
    <property type="match status" value="1"/>
</dbReference>
<keyword evidence="4" id="KW-1185">Reference proteome</keyword>
<feature type="domain" description="Receptor L-domain" evidence="2">
    <location>
        <begin position="352"/>
        <end position="408"/>
    </location>
</feature>